<sequence>MSEVFVKDLIVFITGANREKGIGRALVEEAIKRGGKKFMLRHGISLN</sequence>
<name>A0A0F3MRW3_RICFI</name>
<dbReference type="RefSeq" id="WP_156110737.1">
    <property type="nucleotide sequence ID" value="NZ_LANQ01000001.1"/>
</dbReference>
<evidence type="ECO:0000313" key="2">
    <source>
        <dbReference type="Proteomes" id="UP000033475"/>
    </source>
</evidence>
<accession>A0A0F3MRW3</accession>
<evidence type="ECO:0000313" key="1">
    <source>
        <dbReference type="EMBL" id="KJV58172.1"/>
    </source>
</evidence>
<comment type="caution">
    <text evidence="1">The sequence shown here is derived from an EMBL/GenBank/DDBJ whole genome shotgun (WGS) entry which is preliminary data.</text>
</comment>
<dbReference type="Proteomes" id="UP000033475">
    <property type="component" value="Unassembled WGS sequence"/>
</dbReference>
<reference evidence="1 2" key="1">
    <citation type="submission" date="2015-01" db="EMBL/GenBank/DDBJ databases">
        <title>Genome Sequencing of Rickettsiales.</title>
        <authorList>
            <person name="Daugherty S.C."/>
            <person name="Su Q."/>
            <person name="Abolude K."/>
            <person name="Beier-Sexton M."/>
            <person name="Carlyon J.A."/>
            <person name="Carter R."/>
            <person name="Day N.P."/>
            <person name="Dumler S.J."/>
            <person name="Dyachenko V."/>
            <person name="Godinez A."/>
            <person name="Kurtti T.J."/>
            <person name="Lichay M."/>
            <person name="Mullins K.E."/>
            <person name="Ott S."/>
            <person name="Pappas-Brown V."/>
            <person name="Paris D.H."/>
            <person name="Patel P."/>
            <person name="Richards A.L."/>
            <person name="Sadzewicz L."/>
            <person name="Sears K."/>
            <person name="Seidman D."/>
            <person name="Sengamalay N."/>
            <person name="Stenos J."/>
            <person name="Tallon L.J."/>
            <person name="Vincent G."/>
            <person name="Fraser C.M."/>
            <person name="Munderloh U."/>
            <person name="Dunning-Hotopp J.C."/>
        </authorList>
    </citation>
    <scope>NUCLEOTIDE SEQUENCE [LARGE SCALE GENOMIC DNA]</scope>
    <source>
        <strain evidence="1 2">Pedreira</strain>
    </source>
</reference>
<proteinExistence type="predicted"/>
<organism evidence="1 2">
    <name type="scientific">Rickettsia felis str. Pedreira</name>
    <dbReference type="NCBI Taxonomy" id="1359196"/>
    <lineage>
        <taxon>Bacteria</taxon>
        <taxon>Pseudomonadati</taxon>
        <taxon>Pseudomonadota</taxon>
        <taxon>Alphaproteobacteria</taxon>
        <taxon>Rickettsiales</taxon>
        <taxon>Rickettsiaceae</taxon>
        <taxon>Rickettsieae</taxon>
        <taxon>Rickettsia</taxon>
        <taxon>spotted fever group</taxon>
    </lineage>
</organism>
<dbReference type="PATRIC" id="fig|1359196.3.peg.530"/>
<protein>
    <submittedName>
        <fullName evidence="1">Uncharacterized protein</fullName>
    </submittedName>
</protein>
<dbReference type="EMBL" id="LANQ01000001">
    <property type="protein sequence ID" value="KJV58172.1"/>
    <property type="molecule type" value="Genomic_DNA"/>
</dbReference>
<dbReference type="AlphaFoldDB" id="A0A0F3MRW3"/>
<gene>
    <name evidence="1" type="ORF">RFEPED_0547</name>
</gene>